<proteinExistence type="predicted"/>
<evidence type="ECO:0008006" key="3">
    <source>
        <dbReference type="Google" id="ProtNLM"/>
    </source>
</evidence>
<sequence length="138" mass="14504">MKTNINGRFAHLDPDEFTRLVAQTWRAYGWEVVDAAPAECPDGIGDVTAPIDDGSALLVRSARPRVVLTVPGESQLSAATLLAVLSEVETPSDLLVAAAAGYETGALSVADAYGVELVEPSAIQRLRESTTAGKRPEA</sequence>
<organism evidence="1 2">
    <name type="scientific">Halolamina pelagica</name>
    <dbReference type="NCBI Taxonomy" id="699431"/>
    <lineage>
        <taxon>Archaea</taxon>
        <taxon>Methanobacteriati</taxon>
        <taxon>Methanobacteriota</taxon>
        <taxon>Stenosarchaea group</taxon>
        <taxon>Halobacteria</taxon>
        <taxon>Halobacteriales</taxon>
        <taxon>Haloferacaceae</taxon>
    </lineage>
</organism>
<comment type="caution">
    <text evidence="1">The sequence shown here is derived from an EMBL/GenBank/DDBJ whole genome shotgun (WGS) entry which is preliminary data.</text>
</comment>
<dbReference type="OrthoDB" id="313003at2157"/>
<evidence type="ECO:0000313" key="2">
    <source>
        <dbReference type="Proteomes" id="UP000050535"/>
    </source>
</evidence>
<keyword evidence="2" id="KW-1185">Reference proteome</keyword>
<dbReference type="EMBL" id="LGUC01000002">
    <property type="protein sequence ID" value="KPN29053.1"/>
    <property type="molecule type" value="Genomic_DNA"/>
</dbReference>
<reference evidence="2" key="1">
    <citation type="submission" date="2013-11" db="EMBL/GenBank/DDBJ databases">
        <authorList>
            <person name="Hoang H.T."/>
            <person name="Killian M.L."/>
            <person name="Madson D.M."/>
            <person name="Arruda P.H.E."/>
            <person name="Sun D."/>
            <person name="Schwartz K.J."/>
            <person name="Yoon K."/>
        </authorList>
    </citation>
    <scope>NUCLEOTIDE SEQUENCE [LARGE SCALE GENOMIC DNA]</scope>
    <source>
        <strain evidence="2">CDK2</strain>
    </source>
</reference>
<name>A0A0P7GU84_9EURY</name>
<evidence type="ECO:0000313" key="1">
    <source>
        <dbReference type="EMBL" id="KPN29053.1"/>
    </source>
</evidence>
<dbReference type="AlphaFoldDB" id="A0A0P7GU84"/>
<protein>
    <recommendedName>
        <fullName evidence="3">Restriction endonuclease type IV Mrr domain-containing protein</fullName>
    </recommendedName>
</protein>
<dbReference type="RefSeq" id="WP_144427275.1">
    <property type="nucleotide sequence ID" value="NZ_LGUC01000002.1"/>
</dbReference>
<gene>
    <name evidence="1" type="ORF">SY89_03287</name>
</gene>
<accession>A0A0P7GU84</accession>
<dbReference type="Proteomes" id="UP000050535">
    <property type="component" value="Unassembled WGS sequence"/>
</dbReference>